<dbReference type="InterPro" id="IPR002575">
    <property type="entry name" value="Aminoglycoside_PTrfase"/>
</dbReference>
<sequence length="295" mass="34037">MNTLIELPEETYTLGDLIKSGSTAEIFEFSTSTFSGVIKLFFPFIPEEWARTEYQNTLIAGSKLSFSVQTYGIVKVKSRIGLLLNLSKGISLSEYVLKHPSKLLSIPKKMAEIHTQIHEVNTVDELPELEHRFFYSLTRLDFLPDEKKEKLQQYFHTLPKGTSLCHGDFHFGNLLLSSSKAQSVTLLDWGDTHKGNAMYDVCRTYLLLKSPSEKPVWIYRFFATFIKRRIAANYLNAYQKITGCTPQDHEKWEIIVAVIRLSEIDDIKKREWWKNIVLQYITVIQVVNQPSLSSF</sequence>
<dbReference type="Pfam" id="PF01636">
    <property type="entry name" value="APH"/>
    <property type="match status" value="1"/>
</dbReference>
<proteinExistence type="predicted"/>
<keyword evidence="3" id="KW-1185">Reference proteome</keyword>
<dbReference type="Gene3D" id="3.90.1200.10">
    <property type="match status" value="1"/>
</dbReference>
<name>A0ABN1MLY3_9FLAO</name>
<protein>
    <submittedName>
        <fullName evidence="2">Aminoglycoside phosphotransferase family protein</fullName>
    </submittedName>
</protein>
<evidence type="ECO:0000313" key="2">
    <source>
        <dbReference type="EMBL" id="GAA0874245.1"/>
    </source>
</evidence>
<dbReference type="SUPFAM" id="SSF56112">
    <property type="entry name" value="Protein kinase-like (PK-like)"/>
    <property type="match status" value="1"/>
</dbReference>
<dbReference type="Proteomes" id="UP001501126">
    <property type="component" value="Unassembled WGS sequence"/>
</dbReference>
<reference evidence="2 3" key="1">
    <citation type="journal article" date="2019" name="Int. J. Syst. Evol. Microbiol.">
        <title>The Global Catalogue of Microorganisms (GCM) 10K type strain sequencing project: providing services to taxonomists for standard genome sequencing and annotation.</title>
        <authorList>
            <consortium name="The Broad Institute Genomics Platform"/>
            <consortium name="The Broad Institute Genome Sequencing Center for Infectious Disease"/>
            <person name="Wu L."/>
            <person name="Ma J."/>
        </authorList>
    </citation>
    <scope>NUCLEOTIDE SEQUENCE [LARGE SCALE GENOMIC DNA]</scope>
    <source>
        <strain evidence="2 3">JCM 16083</strain>
    </source>
</reference>
<gene>
    <name evidence="2" type="ORF">GCM10009118_06530</name>
</gene>
<evidence type="ECO:0000313" key="3">
    <source>
        <dbReference type="Proteomes" id="UP001501126"/>
    </source>
</evidence>
<evidence type="ECO:0000259" key="1">
    <source>
        <dbReference type="Pfam" id="PF01636"/>
    </source>
</evidence>
<dbReference type="InterPro" id="IPR011009">
    <property type="entry name" value="Kinase-like_dom_sf"/>
</dbReference>
<accession>A0ABN1MLY3</accession>
<comment type="caution">
    <text evidence="2">The sequence shown here is derived from an EMBL/GenBank/DDBJ whole genome shotgun (WGS) entry which is preliminary data.</text>
</comment>
<dbReference type="RefSeq" id="WP_343785103.1">
    <property type="nucleotide sequence ID" value="NZ_BAAAFH010000003.1"/>
</dbReference>
<feature type="domain" description="Aminoglycoside phosphotransferase" evidence="1">
    <location>
        <begin position="138"/>
        <end position="206"/>
    </location>
</feature>
<dbReference type="EMBL" id="BAAAFH010000003">
    <property type="protein sequence ID" value="GAA0874245.1"/>
    <property type="molecule type" value="Genomic_DNA"/>
</dbReference>
<organism evidence="2 3">
    <name type="scientific">Wandonia haliotis</name>
    <dbReference type="NCBI Taxonomy" id="574963"/>
    <lineage>
        <taxon>Bacteria</taxon>
        <taxon>Pseudomonadati</taxon>
        <taxon>Bacteroidota</taxon>
        <taxon>Flavobacteriia</taxon>
        <taxon>Flavobacteriales</taxon>
        <taxon>Crocinitomicaceae</taxon>
        <taxon>Wandonia</taxon>
    </lineage>
</organism>